<evidence type="ECO:0000313" key="17">
    <source>
        <dbReference type="EMBL" id="KAK4131311.1"/>
    </source>
</evidence>
<dbReference type="InterPro" id="IPR012000">
    <property type="entry name" value="Thiamin_PyroP_enz_cen_dom"/>
</dbReference>
<dbReference type="CDD" id="cd07038">
    <property type="entry name" value="TPP_PYR_PDC_IPDC_like"/>
    <property type="match status" value="1"/>
</dbReference>
<evidence type="ECO:0000256" key="10">
    <source>
        <dbReference type="ARBA" id="ARBA00023052"/>
    </source>
</evidence>
<dbReference type="FunFam" id="3.40.50.1220:FF:000009">
    <property type="entry name" value="Pyruvate decarboxylase 1"/>
    <property type="match status" value="1"/>
</dbReference>
<comment type="cofactor">
    <cofactor evidence="12">
        <name>Mg(2+)</name>
        <dbReference type="ChEBI" id="CHEBI:18420"/>
    </cofactor>
    <text evidence="12">Binds 1 Mg(2+) per subunit.</text>
</comment>
<sequence>MSPSDTGYTVGDYLAERLAQVGVKHHFVVPGDYNLVLLDKLQNNANLIQVGCTNELNCSMAAEGYARANGVSACVVTFSVGAISAFNGTGSAYSENLPLILISGGPNTNDAGQHHILHHTLGHAGDYGYQLEMAKKITCCAVAVPRAAEAPRLIDRALRAAILARKPAYIEIPTNLAGAACVRPGPISAVTAPVASDKDALKAAADCASQYLGGKLKPVILVGPKVGRAGPDAQQALLRLAEAMGCAVAVQPAAKGMFPERHPQFVGIFWGQVSTDAADSIVHWADAMLCVGTVFNDYSTVGWTAIPDIPLMSIDMDHVTYPGAHFSRVRLAEFLTLLAADVAFNDTTMVEYGRLRPDPTTPHTPERDAALTRREMTRQLQGILGEDTSLFVETGDSWFNGMQLRLPAGARFEIEMQWGHIGWSVPAAFGYALRHPERRTVIMVGDGSFQVTAQEVSQMVRWRLPITILLVNNKGYTIEVEIHDGAYNKIKNWDYALLVQAFNGAEGKAKGLAANTAGELADAMLVAAENKDGPTLIECRIDQDDCSRELITWGHFVAAANARPPRQA</sequence>
<name>A0AAN6UGN1_9PEZI</name>
<dbReference type="InterPro" id="IPR012001">
    <property type="entry name" value="Thiamin_PyroP_enz_TPP-bd_dom"/>
</dbReference>
<comment type="similarity">
    <text evidence="4 13">Belongs to the TPP enzyme family.</text>
</comment>
<dbReference type="EMBL" id="MU853426">
    <property type="protein sequence ID" value="KAK4131311.1"/>
    <property type="molecule type" value="Genomic_DNA"/>
</dbReference>
<keyword evidence="17" id="KW-0670">Pyruvate</keyword>
<dbReference type="Pfam" id="PF00205">
    <property type="entry name" value="TPP_enzyme_M"/>
    <property type="match status" value="1"/>
</dbReference>
<dbReference type="PANTHER" id="PTHR43452">
    <property type="entry name" value="PYRUVATE DECARBOXYLASE"/>
    <property type="match status" value="1"/>
</dbReference>
<keyword evidence="9 12" id="KW-0460">Magnesium</keyword>
<dbReference type="Proteomes" id="UP001304895">
    <property type="component" value="Unassembled WGS sequence"/>
</dbReference>
<organism evidence="17 18">
    <name type="scientific">Trichocladium antarcticum</name>
    <dbReference type="NCBI Taxonomy" id="1450529"/>
    <lineage>
        <taxon>Eukaryota</taxon>
        <taxon>Fungi</taxon>
        <taxon>Dikarya</taxon>
        <taxon>Ascomycota</taxon>
        <taxon>Pezizomycotina</taxon>
        <taxon>Sordariomycetes</taxon>
        <taxon>Sordariomycetidae</taxon>
        <taxon>Sordariales</taxon>
        <taxon>Chaetomiaceae</taxon>
        <taxon>Trichocladium</taxon>
    </lineage>
</organism>
<keyword evidence="10 13" id="KW-0786">Thiamine pyrophosphate</keyword>
<feature type="binding site" evidence="12">
    <location>
        <position position="473"/>
    </location>
    <ligand>
        <name>Mg(2+)</name>
        <dbReference type="ChEBI" id="CHEBI:18420"/>
    </ligand>
</feature>
<dbReference type="Pfam" id="PF02776">
    <property type="entry name" value="TPP_enzyme_N"/>
    <property type="match status" value="1"/>
</dbReference>
<protein>
    <recommendedName>
        <fullName evidence="6">Pyruvate decarboxylase</fullName>
        <ecNumber evidence="5">4.1.1.1</ecNumber>
    </recommendedName>
</protein>
<keyword evidence="18" id="KW-1185">Reference proteome</keyword>
<dbReference type="InterPro" id="IPR047214">
    <property type="entry name" value="TPP_PDC_IPDC"/>
</dbReference>
<evidence type="ECO:0000256" key="11">
    <source>
        <dbReference type="ARBA" id="ARBA00023239"/>
    </source>
</evidence>
<evidence type="ECO:0000256" key="6">
    <source>
        <dbReference type="ARBA" id="ARBA00014422"/>
    </source>
</evidence>
<dbReference type="FunFam" id="3.40.50.970:FF:000019">
    <property type="entry name" value="Pyruvate decarboxylase isozyme"/>
    <property type="match status" value="1"/>
</dbReference>
<dbReference type="AlphaFoldDB" id="A0AAN6UGN1"/>
<dbReference type="InterPro" id="IPR011766">
    <property type="entry name" value="TPP_enzyme_TPP-bd"/>
</dbReference>
<evidence type="ECO:0000256" key="8">
    <source>
        <dbReference type="ARBA" id="ARBA00022793"/>
    </source>
</evidence>
<evidence type="ECO:0000259" key="16">
    <source>
        <dbReference type="Pfam" id="PF02776"/>
    </source>
</evidence>
<dbReference type="SUPFAM" id="SSF52518">
    <property type="entry name" value="Thiamin diphosphate-binding fold (THDP-binding)"/>
    <property type="match status" value="2"/>
</dbReference>
<evidence type="ECO:0000256" key="9">
    <source>
        <dbReference type="ARBA" id="ARBA00022842"/>
    </source>
</evidence>
<dbReference type="PIRSF" id="PIRSF036565">
    <property type="entry name" value="Pyruvt_ip_decrb"/>
    <property type="match status" value="1"/>
</dbReference>
<feature type="domain" description="Thiamine pyrophosphate enzyme TPP-binding" evidence="15">
    <location>
        <begin position="415"/>
        <end position="539"/>
    </location>
</feature>
<evidence type="ECO:0000256" key="12">
    <source>
        <dbReference type="PIRSR" id="PIRSR036565-2"/>
    </source>
</evidence>
<dbReference type="GO" id="GO:0004737">
    <property type="term" value="F:pyruvate decarboxylase activity"/>
    <property type="evidence" value="ECO:0007669"/>
    <property type="project" value="UniProtKB-EC"/>
</dbReference>
<keyword evidence="8" id="KW-0210">Decarboxylase</keyword>
<dbReference type="GO" id="GO:0005829">
    <property type="term" value="C:cytosol"/>
    <property type="evidence" value="ECO:0007669"/>
    <property type="project" value="TreeGrafter"/>
</dbReference>
<accession>A0AAN6UGN1</accession>
<dbReference type="FunFam" id="3.40.50.970:FF:000024">
    <property type="entry name" value="Pyruvate decarboxylase isozyme"/>
    <property type="match status" value="1"/>
</dbReference>
<dbReference type="Gene3D" id="3.40.50.1220">
    <property type="entry name" value="TPP-binding domain"/>
    <property type="match status" value="1"/>
</dbReference>
<feature type="binding site" evidence="12">
    <location>
        <position position="475"/>
    </location>
    <ligand>
        <name>Mg(2+)</name>
        <dbReference type="ChEBI" id="CHEBI:18420"/>
    </ligand>
</feature>
<reference evidence="17" key="1">
    <citation type="journal article" date="2023" name="Mol. Phylogenet. Evol.">
        <title>Genome-scale phylogeny and comparative genomics of the fungal order Sordariales.</title>
        <authorList>
            <person name="Hensen N."/>
            <person name="Bonometti L."/>
            <person name="Westerberg I."/>
            <person name="Brannstrom I.O."/>
            <person name="Guillou S."/>
            <person name="Cros-Aarteil S."/>
            <person name="Calhoun S."/>
            <person name="Haridas S."/>
            <person name="Kuo A."/>
            <person name="Mondo S."/>
            <person name="Pangilinan J."/>
            <person name="Riley R."/>
            <person name="LaButti K."/>
            <person name="Andreopoulos B."/>
            <person name="Lipzen A."/>
            <person name="Chen C."/>
            <person name="Yan M."/>
            <person name="Daum C."/>
            <person name="Ng V."/>
            <person name="Clum A."/>
            <person name="Steindorff A."/>
            <person name="Ohm R.A."/>
            <person name="Martin F."/>
            <person name="Silar P."/>
            <person name="Natvig D.O."/>
            <person name="Lalanne C."/>
            <person name="Gautier V."/>
            <person name="Ament-Velasquez S.L."/>
            <person name="Kruys A."/>
            <person name="Hutchinson M.I."/>
            <person name="Powell A.J."/>
            <person name="Barry K."/>
            <person name="Miller A.N."/>
            <person name="Grigoriev I.V."/>
            <person name="Debuchy R."/>
            <person name="Gladieux P."/>
            <person name="Hiltunen Thoren M."/>
            <person name="Johannesson H."/>
        </authorList>
    </citation>
    <scope>NUCLEOTIDE SEQUENCE</scope>
    <source>
        <strain evidence="17">CBS 123565</strain>
    </source>
</reference>
<evidence type="ECO:0000256" key="2">
    <source>
        <dbReference type="ARBA" id="ARBA00001920"/>
    </source>
</evidence>
<comment type="cofactor">
    <cofactor evidence="3">
        <name>thiamine diphosphate</name>
        <dbReference type="ChEBI" id="CHEBI:58937"/>
    </cofactor>
</comment>
<comment type="caution">
    <text evidence="17">The sequence shown here is derived from an EMBL/GenBank/DDBJ whole genome shotgun (WGS) entry which is preliminary data.</text>
</comment>
<dbReference type="InterPro" id="IPR047213">
    <property type="entry name" value="TPP_PYR_PDC_IPDC-like"/>
</dbReference>
<dbReference type="InterPro" id="IPR029035">
    <property type="entry name" value="DHS-like_NAD/FAD-binding_dom"/>
</dbReference>
<gene>
    <name evidence="17" type="ORF">BT67DRAFT_388539</name>
</gene>
<evidence type="ECO:0000313" key="18">
    <source>
        <dbReference type="Proteomes" id="UP001304895"/>
    </source>
</evidence>
<dbReference type="InterPro" id="IPR029061">
    <property type="entry name" value="THDP-binding"/>
</dbReference>
<keyword evidence="7 12" id="KW-0479">Metal-binding</keyword>
<comment type="catalytic activity">
    <reaction evidence="1">
        <text>a 2-oxocarboxylate + H(+) = an aldehyde + CO2</text>
        <dbReference type="Rhea" id="RHEA:11628"/>
        <dbReference type="ChEBI" id="CHEBI:15378"/>
        <dbReference type="ChEBI" id="CHEBI:16526"/>
        <dbReference type="ChEBI" id="CHEBI:17478"/>
        <dbReference type="ChEBI" id="CHEBI:35179"/>
        <dbReference type="EC" id="4.1.1.1"/>
    </reaction>
</comment>
<dbReference type="EC" id="4.1.1.1" evidence="5"/>
<dbReference type="InterPro" id="IPR012110">
    <property type="entry name" value="PDC/IPDC-like"/>
</dbReference>
<proteinExistence type="inferred from homology"/>
<dbReference type="Pfam" id="PF02775">
    <property type="entry name" value="TPP_enzyme_C"/>
    <property type="match status" value="1"/>
</dbReference>
<dbReference type="GO" id="GO:0030976">
    <property type="term" value="F:thiamine pyrophosphate binding"/>
    <property type="evidence" value="ECO:0007669"/>
    <property type="project" value="InterPro"/>
</dbReference>
<comment type="cofactor">
    <cofactor evidence="2">
        <name>a metal cation</name>
        <dbReference type="ChEBI" id="CHEBI:25213"/>
    </cofactor>
</comment>
<feature type="domain" description="Thiamine pyrophosphate enzyme N-terminal TPP-binding" evidence="16">
    <location>
        <begin position="9"/>
        <end position="116"/>
    </location>
</feature>
<dbReference type="SUPFAM" id="SSF52467">
    <property type="entry name" value="DHS-like NAD/FAD-binding domain"/>
    <property type="match status" value="1"/>
</dbReference>
<dbReference type="Gene3D" id="3.40.50.970">
    <property type="match status" value="2"/>
</dbReference>
<evidence type="ECO:0000256" key="1">
    <source>
        <dbReference type="ARBA" id="ARBA00001041"/>
    </source>
</evidence>
<feature type="binding site" evidence="12">
    <location>
        <position position="446"/>
    </location>
    <ligand>
        <name>Mg(2+)</name>
        <dbReference type="ChEBI" id="CHEBI:18420"/>
    </ligand>
</feature>
<feature type="domain" description="Thiamine pyrophosphate enzyme central" evidence="14">
    <location>
        <begin position="208"/>
        <end position="320"/>
    </location>
</feature>
<dbReference type="GO" id="GO:0000287">
    <property type="term" value="F:magnesium ion binding"/>
    <property type="evidence" value="ECO:0007669"/>
    <property type="project" value="InterPro"/>
</dbReference>
<dbReference type="GO" id="GO:0000949">
    <property type="term" value="P:aromatic amino acid family catabolic process to alcohol via Ehrlich pathway"/>
    <property type="evidence" value="ECO:0007669"/>
    <property type="project" value="TreeGrafter"/>
</dbReference>
<evidence type="ECO:0000256" key="5">
    <source>
        <dbReference type="ARBA" id="ARBA00013202"/>
    </source>
</evidence>
<dbReference type="PROSITE" id="PS00187">
    <property type="entry name" value="TPP_ENZYMES"/>
    <property type="match status" value="1"/>
</dbReference>
<evidence type="ECO:0000259" key="15">
    <source>
        <dbReference type="Pfam" id="PF02775"/>
    </source>
</evidence>
<keyword evidence="11" id="KW-0456">Lyase</keyword>
<dbReference type="PANTHER" id="PTHR43452:SF1">
    <property type="entry name" value="PYRUVATE DECARBOXYLASE C186.09-RELATED"/>
    <property type="match status" value="1"/>
</dbReference>
<evidence type="ECO:0000256" key="3">
    <source>
        <dbReference type="ARBA" id="ARBA00001964"/>
    </source>
</evidence>
<dbReference type="InterPro" id="IPR000399">
    <property type="entry name" value="TPP-bd_CS"/>
</dbReference>
<dbReference type="CDD" id="cd02005">
    <property type="entry name" value="TPP_PDC_IPDC"/>
    <property type="match status" value="1"/>
</dbReference>
<evidence type="ECO:0000256" key="13">
    <source>
        <dbReference type="RuleBase" id="RU362132"/>
    </source>
</evidence>
<evidence type="ECO:0000256" key="4">
    <source>
        <dbReference type="ARBA" id="ARBA00007812"/>
    </source>
</evidence>
<evidence type="ECO:0000256" key="7">
    <source>
        <dbReference type="ARBA" id="ARBA00022723"/>
    </source>
</evidence>
<reference evidence="17" key="2">
    <citation type="submission" date="2023-05" db="EMBL/GenBank/DDBJ databases">
        <authorList>
            <consortium name="Lawrence Berkeley National Laboratory"/>
            <person name="Steindorff A."/>
            <person name="Hensen N."/>
            <person name="Bonometti L."/>
            <person name="Westerberg I."/>
            <person name="Brannstrom I.O."/>
            <person name="Guillou S."/>
            <person name="Cros-Aarteil S."/>
            <person name="Calhoun S."/>
            <person name="Haridas S."/>
            <person name="Kuo A."/>
            <person name="Mondo S."/>
            <person name="Pangilinan J."/>
            <person name="Riley R."/>
            <person name="Labutti K."/>
            <person name="Andreopoulos B."/>
            <person name="Lipzen A."/>
            <person name="Chen C."/>
            <person name="Yanf M."/>
            <person name="Daum C."/>
            <person name="Ng V."/>
            <person name="Clum A."/>
            <person name="Ohm R."/>
            <person name="Martin F."/>
            <person name="Silar P."/>
            <person name="Natvig D."/>
            <person name="Lalanne C."/>
            <person name="Gautier V."/>
            <person name="Ament-Velasquez S.L."/>
            <person name="Kruys A."/>
            <person name="Hutchinson M.I."/>
            <person name="Powell A.J."/>
            <person name="Barry K."/>
            <person name="Miller A.N."/>
            <person name="Grigoriev I.V."/>
            <person name="Debuchy R."/>
            <person name="Gladieux P."/>
            <person name="Thoren M.H."/>
            <person name="Johannesson H."/>
        </authorList>
    </citation>
    <scope>NUCLEOTIDE SEQUENCE</scope>
    <source>
        <strain evidence="17">CBS 123565</strain>
    </source>
</reference>
<evidence type="ECO:0000259" key="14">
    <source>
        <dbReference type="Pfam" id="PF00205"/>
    </source>
</evidence>